<gene>
    <name evidence="1" type="ORF">E0D97_12600</name>
</gene>
<proteinExistence type="predicted"/>
<keyword evidence="2" id="KW-1185">Reference proteome</keyword>
<comment type="caution">
    <text evidence="1">The sequence shown here is derived from an EMBL/GenBank/DDBJ whole genome shotgun (WGS) entry which is preliminary data.</text>
</comment>
<dbReference type="Proteomes" id="UP000291301">
    <property type="component" value="Unassembled WGS sequence"/>
</dbReference>
<evidence type="ECO:0000313" key="2">
    <source>
        <dbReference type="Proteomes" id="UP000291301"/>
    </source>
</evidence>
<dbReference type="AlphaFoldDB" id="A0A4V6N6A5"/>
<dbReference type="RefSeq" id="WP_131569464.1">
    <property type="nucleotide sequence ID" value="NZ_JAINFK010000006.1"/>
</dbReference>
<evidence type="ECO:0000313" key="1">
    <source>
        <dbReference type="EMBL" id="TCD13329.1"/>
    </source>
</evidence>
<sequence length="69" mass="7730">MPGQNLGKIGRVGDRREIVGRTDDERDEVGLRLRINMELGAFSRRIAPQVDVAMRSRWFGGTGVLCSRT</sequence>
<name>A0A4V6N6A5_9HYPH</name>
<dbReference type="EMBL" id="SJST01000005">
    <property type="protein sequence ID" value="TCD13329.1"/>
    <property type="molecule type" value="Genomic_DNA"/>
</dbReference>
<protein>
    <submittedName>
        <fullName evidence="1">Uncharacterized protein</fullName>
    </submittedName>
</protein>
<reference evidence="1 2" key="1">
    <citation type="journal article" date="2015" name="Antonie Van Leeuwenhoek">
        <title>Oricola cellulosilytica gen. nov., sp. nov., a cellulose-degrading bacterium of the family Phyllobacteriaceae isolated from surface seashore water, and emended descriptions of Mesorhizobium loti and Phyllobacterium myrsinacearum.</title>
        <authorList>
            <person name="Hameed A."/>
            <person name="Shahina M."/>
            <person name="Lai W.A."/>
            <person name="Lin S.Y."/>
            <person name="Young L.S."/>
            <person name="Liu Y.C."/>
            <person name="Hsu Y.H."/>
            <person name="Young C.C."/>
        </authorList>
    </citation>
    <scope>NUCLEOTIDE SEQUENCE [LARGE SCALE GENOMIC DNA]</scope>
    <source>
        <strain evidence="1 2">KCTC 52183</strain>
    </source>
</reference>
<organism evidence="1 2">
    <name type="scientific">Oricola cellulosilytica</name>
    <dbReference type="NCBI Taxonomy" id="1429082"/>
    <lineage>
        <taxon>Bacteria</taxon>
        <taxon>Pseudomonadati</taxon>
        <taxon>Pseudomonadota</taxon>
        <taxon>Alphaproteobacteria</taxon>
        <taxon>Hyphomicrobiales</taxon>
        <taxon>Ahrensiaceae</taxon>
        <taxon>Oricola</taxon>
    </lineage>
</organism>
<accession>A0A4V6N6A5</accession>